<evidence type="ECO:0000256" key="9">
    <source>
        <dbReference type="ARBA" id="ARBA00043995"/>
    </source>
</evidence>
<dbReference type="GO" id="GO:0005829">
    <property type="term" value="C:cytosol"/>
    <property type="evidence" value="ECO:0007669"/>
    <property type="project" value="TreeGrafter"/>
</dbReference>
<keyword evidence="7" id="KW-0448">Lipopolysaccharide biosynthesis</keyword>
<comment type="catalytic activity">
    <reaction evidence="13">
        <text>an alpha-Kdo-(2-&gt;4)-alpha-Kdo-(2-&gt;6)-lipid A + ADP-L-glycero-beta-D-manno-heptose = an L-alpha-D-Hep-(1-&gt;5)-[alpha-Kdo-(2-&gt;4)]-alpha-Kdo-(2-&gt;6)-lipid A + ADP + H(+)</text>
        <dbReference type="Rhea" id="RHEA:74067"/>
        <dbReference type="ChEBI" id="CHEBI:15378"/>
        <dbReference type="ChEBI" id="CHEBI:61506"/>
        <dbReference type="ChEBI" id="CHEBI:176431"/>
        <dbReference type="ChEBI" id="CHEBI:193068"/>
        <dbReference type="ChEBI" id="CHEBI:456216"/>
        <dbReference type="EC" id="2.4.99.23"/>
    </reaction>
</comment>
<dbReference type="GO" id="GO:0008713">
    <property type="term" value="F:ADP-heptose-lipopolysaccharide heptosyltransferase activity"/>
    <property type="evidence" value="ECO:0007669"/>
    <property type="project" value="TreeGrafter"/>
</dbReference>
<reference evidence="14" key="1">
    <citation type="submission" date="2022-07" db="EMBL/GenBank/DDBJ databases">
        <title>Complete genome sequence of Salinispirillum sp. LH10-3-1 capable of multiple carbohydrate inversion isolated from a soda lake.</title>
        <authorList>
            <person name="Liu J."/>
            <person name="Zhai Y."/>
            <person name="Zhang H."/>
            <person name="Yang H."/>
            <person name="Qu J."/>
            <person name="Li J."/>
        </authorList>
    </citation>
    <scope>NUCLEOTIDE SEQUENCE</scope>
    <source>
        <strain evidence="14">LH 10-3-1</strain>
    </source>
</reference>
<name>A0AB38YJE8_9GAMM</name>
<evidence type="ECO:0000256" key="3">
    <source>
        <dbReference type="ARBA" id="ARBA00022475"/>
    </source>
</evidence>
<comment type="pathway">
    <text evidence="2">Bacterial outer membrane biogenesis; LPS core biosynthesis.</text>
</comment>
<dbReference type="InterPro" id="IPR051199">
    <property type="entry name" value="LPS_LOS_Heptosyltrfase"/>
</dbReference>
<dbReference type="RefSeq" id="WP_304996744.1">
    <property type="nucleotide sequence ID" value="NZ_CP101717.1"/>
</dbReference>
<dbReference type="GO" id="GO:0005886">
    <property type="term" value="C:plasma membrane"/>
    <property type="evidence" value="ECO:0007669"/>
    <property type="project" value="UniProtKB-SubCell"/>
</dbReference>
<comment type="similarity">
    <text evidence="9">Belongs to the glycosyltransferase 9 family.</text>
</comment>
<keyword evidence="8" id="KW-0472">Membrane</keyword>
<dbReference type="PANTHER" id="PTHR30160:SF19">
    <property type="entry name" value="LIPOPOLYSACCHARIDE HEPTOSYLTRANSFERASE 1"/>
    <property type="match status" value="1"/>
</dbReference>
<evidence type="ECO:0000256" key="5">
    <source>
        <dbReference type="ARBA" id="ARBA00022676"/>
    </source>
</evidence>
<dbReference type="AlphaFoldDB" id="A0AB38YJE8"/>
<keyword evidence="3" id="KW-1003">Cell membrane</keyword>
<dbReference type="CDD" id="cd03789">
    <property type="entry name" value="GT9_LPS_heptosyltransferase"/>
    <property type="match status" value="1"/>
</dbReference>
<keyword evidence="5" id="KW-0328">Glycosyltransferase</keyword>
<comment type="subcellular location">
    <subcellularLocation>
        <location evidence="1">Cell inner membrane</location>
        <topology evidence="1">Peripheral membrane protein</topology>
        <orientation evidence="1">Cytoplasmic side</orientation>
    </subcellularLocation>
</comment>
<keyword evidence="4" id="KW-0997">Cell inner membrane</keyword>
<dbReference type="NCBIfam" id="TIGR02193">
    <property type="entry name" value="heptsyl_trn_I"/>
    <property type="match status" value="1"/>
</dbReference>
<evidence type="ECO:0000256" key="2">
    <source>
        <dbReference type="ARBA" id="ARBA00004713"/>
    </source>
</evidence>
<evidence type="ECO:0000256" key="7">
    <source>
        <dbReference type="ARBA" id="ARBA00022985"/>
    </source>
</evidence>
<dbReference type="EMBL" id="CP101717">
    <property type="protein sequence ID" value="WLD59452.1"/>
    <property type="molecule type" value="Genomic_DNA"/>
</dbReference>
<keyword evidence="6" id="KW-0808">Transferase</keyword>
<evidence type="ECO:0000256" key="12">
    <source>
        <dbReference type="ARBA" id="ARBA00044330"/>
    </source>
</evidence>
<dbReference type="Pfam" id="PF01075">
    <property type="entry name" value="Glyco_transf_9"/>
    <property type="match status" value="1"/>
</dbReference>
<dbReference type="InterPro" id="IPR002201">
    <property type="entry name" value="Glyco_trans_9"/>
</dbReference>
<protein>
    <recommendedName>
        <fullName evidence="11">Lipopolysaccharide heptosyltransferase 1</fullName>
        <ecNumber evidence="10">2.4.99.23</ecNumber>
    </recommendedName>
    <alternativeName>
        <fullName evidence="12">ADP-heptose:lipopolysaccharide heptosyltransferase I</fullName>
    </alternativeName>
</protein>
<accession>A0AB38YJE8</accession>
<gene>
    <name evidence="14" type="primary">waaC</name>
    <name evidence="14" type="ORF">NFC81_06645</name>
</gene>
<dbReference type="SUPFAM" id="SSF53756">
    <property type="entry name" value="UDP-Glycosyltransferase/glycogen phosphorylase"/>
    <property type="match status" value="1"/>
</dbReference>
<dbReference type="Gene3D" id="3.40.50.2000">
    <property type="entry name" value="Glycogen Phosphorylase B"/>
    <property type="match status" value="2"/>
</dbReference>
<proteinExistence type="inferred from homology"/>
<evidence type="ECO:0000256" key="8">
    <source>
        <dbReference type="ARBA" id="ARBA00023136"/>
    </source>
</evidence>
<sequence>MRILLIKMSSMGDIFHTFPALSDLQTQLPNAEIDWVVEDAFSGIAAWHPAVRKVIPIALRKWRKAGWRTLFTQVRQWRESIQESDYDLVIDAQGLLKSSLIARVAGAKKLHGYDNRSAREPIATKLYHQTHYVSTEQHAVERTRQLFAAALGYSLDDMPLTFGIRAHFAHIAKAERKLVLIVGTSWSTKLWASEHWKTLTANALQQGYAVEVIWGSPEEKALADEIIQACPQATCASERLSIQAAAEKLVEASAVVGLDTGFAHLAGALESRTVALYGATSPTKVGLIGAHTDNLSLTPALDCMPCHKRSCAKLPVGSQDTPPCMQGLMPEHVVDMLQV</sequence>
<evidence type="ECO:0000256" key="6">
    <source>
        <dbReference type="ARBA" id="ARBA00022679"/>
    </source>
</evidence>
<dbReference type="InterPro" id="IPR011908">
    <property type="entry name" value="LipoPS_heptosylTferase-I"/>
</dbReference>
<dbReference type="EC" id="2.4.99.23" evidence="10"/>
<evidence type="ECO:0000256" key="10">
    <source>
        <dbReference type="ARBA" id="ARBA00044041"/>
    </source>
</evidence>
<evidence type="ECO:0000256" key="13">
    <source>
        <dbReference type="ARBA" id="ARBA00049201"/>
    </source>
</evidence>
<evidence type="ECO:0000256" key="4">
    <source>
        <dbReference type="ARBA" id="ARBA00022519"/>
    </source>
</evidence>
<evidence type="ECO:0000256" key="11">
    <source>
        <dbReference type="ARBA" id="ARBA00044190"/>
    </source>
</evidence>
<dbReference type="GO" id="GO:0009244">
    <property type="term" value="P:lipopolysaccharide core region biosynthetic process"/>
    <property type="evidence" value="ECO:0007669"/>
    <property type="project" value="InterPro"/>
</dbReference>
<evidence type="ECO:0000313" key="14">
    <source>
        <dbReference type="EMBL" id="WLD59452.1"/>
    </source>
</evidence>
<organism evidence="14">
    <name type="scientific">Salinispirillum sp. LH 10-3-1</name>
    <dbReference type="NCBI Taxonomy" id="2952525"/>
    <lineage>
        <taxon>Bacteria</taxon>
        <taxon>Pseudomonadati</taxon>
        <taxon>Pseudomonadota</taxon>
        <taxon>Gammaproteobacteria</taxon>
        <taxon>Oceanospirillales</taxon>
        <taxon>Saccharospirillaceae</taxon>
        <taxon>Salinispirillum</taxon>
    </lineage>
</organism>
<evidence type="ECO:0000256" key="1">
    <source>
        <dbReference type="ARBA" id="ARBA00004515"/>
    </source>
</evidence>
<dbReference type="PANTHER" id="PTHR30160">
    <property type="entry name" value="TETRAACYLDISACCHARIDE 4'-KINASE-RELATED"/>
    <property type="match status" value="1"/>
</dbReference>